<evidence type="ECO:0000313" key="3">
    <source>
        <dbReference type="Proteomes" id="UP001626536"/>
    </source>
</evidence>
<accession>A0ABZ0HQ63</accession>
<gene>
    <name evidence="2" type="ORF">RZS28_16140</name>
</gene>
<protein>
    <submittedName>
        <fullName evidence="2">Uncharacterized protein</fullName>
    </submittedName>
</protein>
<sequence>MLPEIFGLLALLMSDAAATSQMDAKLHGFAPVLATLRHMSVADVLPEAKFRPADRAVTNWRIEATGNLDLPPDSLMKLAASPDPPAVARCVKLNNYWCIKRAGWAGEIAADAEGHVAFASAIEGAIVATILLRRYYLDYGRHSALAILSRWAPAQCGSAAAASAGRRGASRARIASGASALALHGIGPIRSARAGSPRIGRASPTAAKSRPCIGRSSRIGQRR</sequence>
<organism evidence="2 3">
    <name type="scientific">Methylocapsa polymorpha</name>
    <dbReference type="NCBI Taxonomy" id="3080828"/>
    <lineage>
        <taxon>Bacteria</taxon>
        <taxon>Pseudomonadati</taxon>
        <taxon>Pseudomonadota</taxon>
        <taxon>Alphaproteobacteria</taxon>
        <taxon>Hyphomicrobiales</taxon>
        <taxon>Beijerinckiaceae</taxon>
        <taxon>Methylocapsa</taxon>
    </lineage>
</organism>
<dbReference type="RefSeq" id="WP_407338751.1">
    <property type="nucleotide sequence ID" value="NZ_CP136862.1"/>
</dbReference>
<evidence type="ECO:0000313" key="2">
    <source>
        <dbReference type="EMBL" id="WOJ89308.1"/>
    </source>
</evidence>
<dbReference type="Proteomes" id="UP001626536">
    <property type="component" value="Chromosome"/>
</dbReference>
<proteinExistence type="predicted"/>
<reference evidence="2 3" key="1">
    <citation type="submission" date="2023-10" db="EMBL/GenBank/DDBJ databases">
        <title>Novel methanotroph of the genus Methylocapsa from a subarctic wetland.</title>
        <authorList>
            <person name="Belova S.E."/>
            <person name="Oshkin I.Y."/>
            <person name="Miroshnikov K."/>
            <person name="Dedysh S.N."/>
        </authorList>
    </citation>
    <scope>NUCLEOTIDE SEQUENCE [LARGE SCALE GENOMIC DNA]</scope>
    <source>
        <strain evidence="2 3">RX1</strain>
    </source>
</reference>
<feature type="region of interest" description="Disordered" evidence="1">
    <location>
        <begin position="192"/>
        <end position="223"/>
    </location>
</feature>
<keyword evidence="3" id="KW-1185">Reference proteome</keyword>
<evidence type="ECO:0000256" key="1">
    <source>
        <dbReference type="SAM" id="MobiDB-lite"/>
    </source>
</evidence>
<dbReference type="EMBL" id="CP136862">
    <property type="protein sequence ID" value="WOJ89308.1"/>
    <property type="molecule type" value="Genomic_DNA"/>
</dbReference>
<name>A0ABZ0HQ63_9HYPH</name>